<dbReference type="InterPro" id="IPR002528">
    <property type="entry name" value="MATE_fam"/>
</dbReference>
<evidence type="ECO:0000256" key="7">
    <source>
        <dbReference type="SAM" id="MobiDB-lite"/>
    </source>
</evidence>
<comment type="similarity">
    <text evidence="2 6">Belongs to the multi antimicrobial extrusion (MATE) (TC 2.A.66.1) family.</text>
</comment>
<dbReference type="GO" id="GO:1990961">
    <property type="term" value="P:xenobiotic detoxification by transmembrane export across the plasma membrane"/>
    <property type="evidence" value="ECO:0007669"/>
    <property type="project" value="InterPro"/>
</dbReference>
<feature type="transmembrane region" description="Helical" evidence="6">
    <location>
        <begin position="284"/>
        <end position="303"/>
    </location>
</feature>
<dbReference type="GO" id="GO:0015297">
    <property type="term" value="F:antiporter activity"/>
    <property type="evidence" value="ECO:0007669"/>
    <property type="project" value="InterPro"/>
</dbReference>
<feature type="transmembrane region" description="Helical" evidence="6">
    <location>
        <begin position="95"/>
        <end position="120"/>
    </location>
</feature>
<proteinExistence type="inferred from homology"/>
<gene>
    <name evidence="8" type="ORF">TanjilG_05640</name>
</gene>
<feature type="transmembrane region" description="Helical" evidence="6">
    <location>
        <begin position="67"/>
        <end position="89"/>
    </location>
</feature>
<feature type="region of interest" description="Disordered" evidence="7">
    <location>
        <begin position="1"/>
        <end position="24"/>
    </location>
</feature>
<dbReference type="GO" id="GO:0042910">
    <property type="term" value="F:xenobiotic transmembrane transporter activity"/>
    <property type="evidence" value="ECO:0007669"/>
    <property type="project" value="InterPro"/>
</dbReference>
<feature type="transmembrane region" description="Helical" evidence="6">
    <location>
        <begin position="437"/>
        <end position="459"/>
    </location>
</feature>
<comment type="subcellular location">
    <subcellularLocation>
        <location evidence="1">Membrane</location>
        <topology evidence="1">Multi-pass membrane protein</topology>
    </subcellularLocation>
</comment>
<dbReference type="PANTHER" id="PTHR11206">
    <property type="entry name" value="MULTIDRUG RESISTANCE PROTEIN"/>
    <property type="match status" value="1"/>
</dbReference>
<evidence type="ECO:0000256" key="4">
    <source>
        <dbReference type="ARBA" id="ARBA00022989"/>
    </source>
</evidence>
<feature type="compositionally biased region" description="Low complexity" evidence="7">
    <location>
        <begin position="1"/>
        <end position="11"/>
    </location>
</feature>
<dbReference type="Pfam" id="PF01554">
    <property type="entry name" value="MatE"/>
    <property type="match status" value="2"/>
</dbReference>
<sequence>MCKLSSNSISHESNEEKPNTSTINVEQNSNMLTPLIPKPQTSQQEIQNTNKINFSIYLNETKCIANIALPMILSGLLLYARSMISMIFLGHLGELALAGGSLAIGFANITGYSILSGLAIGMEPICGQAFGANRFNILGLVMQRMVLLLLLTSVFISFLWINMKKILIFFGQEKDIASEAQFYLIYCIPDLIIQSLLHPLRIYLRSQSITLPLTYCAALSIILHLPINYLLVIILKLGTKGVALAVVWTHFNLVASLITYTIISGVHNKTWGGISYACFKGWKALLNLAIPSCISVCLEWWWYEIMILLCGLLANPNASVASMGVLIQTTSLIYIFPHSLSFGVSTRVGNELGAENPERAKLAARIGVCFSFVLGVLAFGFTFSVRNVWSTMFTNDAQIITLTSMVLPIVGACELGNCPQTTVCGVLRGTARPKFGANINLGCFYLVGMPIAVWLSFFAGFDFKGLWLGLLAAQFSCMITMLFVLARTNWEGQAQRAKELTSSDANEDLKIEEEWLLGSCSTKEGSDLLV</sequence>
<feature type="transmembrane region" description="Helical" evidence="6">
    <location>
        <begin position="181"/>
        <end position="200"/>
    </location>
</feature>
<feature type="transmembrane region" description="Helical" evidence="6">
    <location>
        <begin position="241"/>
        <end position="263"/>
    </location>
</feature>
<dbReference type="AlphaFoldDB" id="A0A4P1QSG1"/>
<evidence type="ECO:0000256" key="5">
    <source>
        <dbReference type="ARBA" id="ARBA00023136"/>
    </source>
</evidence>
<keyword evidence="3 6" id="KW-0812">Transmembrane</keyword>
<evidence type="ECO:0000256" key="2">
    <source>
        <dbReference type="ARBA" id="ARBA00010199"/>
    </source>
</evidence>
<dbReference type="Proteomes" id="UP000188354">
    <property type="component" value="Chromosome LG17"/>
</dbReference>
<organism evidence="8 9">
    <name type="scientific">Lupinus angustifolius</name>
    <name type="common">Narrow-leaved blue lupine</name>
    <dbReference type="NCBI Taxonomy" id="3871"/>
    <lineage>
        <taxon>Eukaryota</taxon>
        <taxon>Viridiplantae</taxon>
        <taxon>Streptophyta</taxon>
        <taxon>Embryophyta</taxon>
        <taxon>Tracheophyta</taxon>
        <taxon>Spermatophyta</taxon>
        <taxon>Magnoliopsida</taxon>
        <taxon>eudicotyledons</taxon>
        <taxon>Gunneridae</taxon>
        <taxon>Pentapetalae</taxon>
        <taxon>rosids</taxon>
        <taxon>fabids</taxon>
        <taxon>Fabales</taxon>
        <taxon>Fabaceae</taxon>
        <taxon>Papilionoideae</taxon>
        <taxon>50 kb inversion clade</taxon>
        <taxon>genistoids sensu lato</taxon>
        <taxon>core genistoids</taxon>
        <taxon>Genisteae</taxon>
        <taxon>Lupinus</taxon>
    </lineage>
</organism>
<evidence type="ECO:0000256" key="6">
    <source>
        <dbReference type="RuleBase" id="RU004914"/>
    </source>
</evidence>
<feature type="transmembrane region" description="Helical" evidence="6">
    <location>
        <begin position="465"/>
        <end position="486"/>
    </location>
</feature>
<evidence type="ECO:0000313" key="8">
    <source>
        <dbReference type="EMBL" id="OIV93937.1"/>
    </source>
</evidence>
<feature type="transmembrane region" description="Helical" evidence="6">
    <location>
        <begin position="397"/>
        <end position="416"/>
    </location>
</feature>
<accession>A0A4P1QSG1</accession>
<dbReference type="Gramene" id="OIV93937">
    <property type="protein sequence ID" value="OIV93937"/>
    <property type="gene ID" value="TanjilG_05640"/>
</dbReference>
<dbReference type="CDD" id="cd13132">
    <property type="entry name" value="MATE_eukaryotic"/>
    <property type="match status" value="1"/>
</dbReference>
<dbReference type="InterPro" id="IPR045069">
    <property type="entry name" value="MATE_euk"/>
</dbReference>
<keyword evidence="4 6" id="KW-1133">Transmembrane helix</keyword>
<dbReference type="GO" id="GO:0016020">
    <property type="term" value="C:membrane"/>
    <property type="evidence" value="ECO:0007669"/>
    <property type="project" value="UniProtKB-SubCell"/>
</dbReference>
<protein>
    <recommendedName>
        <fullName evidence="6">Protein DETOXIFICATION</fullName>
    </recommendedName>
    <alternativeName>
        <fullName evidence="6">Multidrug and toxic compound extrusion protein</fullName>
    </alternativeName>
</protein>
<dbReference type="OrthoDB" id="2126698at2759"/>
<dbReference type="NCBIfam" id="TIGR00797">
    <property type="entry name" value="matE"/>
    <property type="match status" value="1"/>
</dbReference>
<evidence type="ECO:0000256" key="3">
    <source>
        <dbReference type="ARBA" id="ARBA00022692"/>
    </source>
</evidence>
<keyword evidence="5 6" id="KW-0472">Membrane</keyword>
<keyword evidence="9" id="KW-1185">Reference proteome</keyword>
<feature type="transmembrane region" description="Helical" evidence="6">
    <location>
        <begin position="212"/>
        <end position="235"/>
    </location>
</feature>
<dbReference type="KEGG" id="lang:109331086"/>
<dbReference type="EMBL" id="CM007377">
    <property type="protein sequence ID" value="OIV93937.1"/>
    <property type="molecule type" value="Genomic_DNA"/>
</dbReference>
<feature type="transmembrane region" description="Helical" evidence="6">
    <location>
        <begin position="323"/>
        <end position="342"/>
    </location>
</feature>
<reference evidence="8 9" key="1">
    <citation type="journal article" date="2017" name="Plant Biotechnol. J.">
        <title>A comprehensive draft genome sequence for lupin (Lupinus angustifolius), an emerging health food: insights into plant-microbe interactions and legume evolution.</title>
        <authorList>
            <person name="Hane J.K."/>
            <person name="Ming Y."/>
            <person name="Kamphuis L.G."/>
            <person name="Nelson M.N."/>
            <person name="Garg G."/>
            <person name="Atkins C.A."/>
            <person name="Bayer P.E."/>
            <person name="Bravo A."/>
            <person name="Bringans S."/>
            <person name="Cannon S."/>
            <person name="Edwards D."/>
            <person name="Foley R."/>
            <person name="Gao L.L."/>
            <person name="Harrison M.J."/>
            <person name="Huang W."/>
            <person name="Hurgobin B."/>
            <person name="Li S."/>
            <person name="Liu C.W."/>
            <person name="McGrath A."/>
            <person name="Morahan G."/>
            <person name="Murray J."/>
            <person name="Weller J."/>
            <person name="Jian J."/>
            <person name="Singh K.B."/>
        </authorList>
    </citation>
    <scope>NUCLEOTIDE SEQUENCE [LARGE SCALE GENOMIC DNA]</scope>
    <source>
        <strain evidence="9">cv. Tanjil</strain>
        <tissue evidence="8">Whole plant</tissue>
    </source>
</reference>
<evidence type="ECO:0000256" key="1">
    <source>
        <dbReference type="ARBA" id="ARBA00004141"/>
    </source>
</evidence>
<feature type="transmembrane region" description="Helical" evidence="6">
    <location>
        <begin position="362"/>
        <end position="385"/>
    </location>
</feature>
<feature type="transmembrane region" description="Helical" evidence="6">
    <location>
        <begin position="141"/>
        <end position="161"/>
    </location>
</feature>
<evidence type="ECO:0000313" key="9">
    <source>
        <dbReference type="Proteomes" id="UP000188354"/>
    </source>
</evidence>
<name>A0A4P1QSG1_LUPAN</name>